<feature type="transmembrane region" description="Helical" evidence="1">
    <location>
        <begin position="384"/>
        <end position="401"/>
    </location>
</feature>
<proteinExistence type="predicted"/>
<feature type="transmembrane region" description="Helical" evidence="1">
    <location>
        <begin position="524"/>
        <end position="542"/>
    </location>
</feature>
<accession>A0A3N0EE79</accession>
<dbReference type="PANTHER" id="PTHR43849:SF2">
    <property type="entry name" value="BLL3936 PROTEIN"/>
    <property type="match status" value="1"/>
</dbReference>
<feature type="transmembrane region" description="Helical" evidence="1">
    <location>
        <begin position="156"/>
        <end position="176"/>
    </location>
</feature>
<feature type="transmembrane region" description="Helical" evidence="1">
    <location>
        <begin position="605"/>
        <end position="624"/>
    </location>
</feature>
<gene>
    <name evidence="3" type="ORF">EFW17_06575</name>
</gene>
<dbReference type="RefSeq" id="WP_123200373.1">
    <property type="nucleotide sequence ID" value="NZ_RJMB01000004.1"/>
</dbReference>
<keyword evidence="1" id="KW-0472">Membrane</keyword>
<feature type="transmembrane region" description="Helical" evidence="1">
    <location>
        <begin position="700"/>
        <end position="721"/>
    </location>
</feature>
<feature type="transmembrane region" description="Helical" evidence="1">
    <location>
        <begin position="128"/>
        <end position="144"/>
    </location>
</feature>
<feature type="transmembrane region" description="Helical" evidence="1">
    <location>
        <begin position="422"/>
        <end position="441"/>
    </location>
</feature>
<feature type="domain" description="TRAP C4-dicarboxylate transport system permease DctM subunit" evidence="2">
    <location>
        <begin position="531"/>
        <end position="725"/>
    </location>
</feature>
<evidence type="ECO:0000256" key="1">
    <source>
        <dbReference type="SAM" id="Phobius"/>
    </source>
</evidence>
<feature type="transmembrane region" description="Helical" evidence="1">
    <location>
        <begin position="50"/>
        <end position="71"/>
    </location>
</feature>
<feature type="transmembrane region" description="Helical" evidence="1">
    <location>
        <begin position="631"/>
        <end position="650"/>
    </location>
</feature>
<dbReference type="OrthoDB" id="9759894at2"/>
<dbReference type="Proteomes" id="UP000269198">
    <property type="component" value="Unassembled WGS sequence"/>
</dbReference>
<evidence type="ECO:0000313" key="4">
    <source>
        <dbReference type="Proteomes" id="UP000269198"/>
    </source>
</evidence>
<sequence>MTTDPAPPARGEAATSQEWERDVAQLEGHSFADATEGETRSDLHVVWRRLIFGVGLVLAVFHLYTGVFGTIPGLQQRSFHLAVALGLVFLLYPGTSQHTPRQRRVGWALTAVGLAVLGYLAATGEAGIHVVLPTLGVLLFAQLSRHLSWGPLGVPIGDIGLSLLGLGSGLYVFVFYEDIVSSPGLIDPAHVAAGTVGILLVLLAAHRTLGTALVVLAAIMLVYAYQGEYFAGFLQHSGYTVDRIVSTSFLGTEGVFGTPIAISATFIFLFLVFAAVLQRTGMERFFTELALGSTGWATGGTAKVGVVTSAFSGTITGSSVANTVSNGAFTIPMMRKSGYNREFAGAVEAASSTGGQIAPPIMGAGAFIMMEITGIAYVEILKAAVIPAVLFFVSQFVVIHYESKRLGIRGVPKRLLPSVRRLLLTRGYLLLPLVAIFVLLSSGRTPIFAALGAIGIAVAVNLVAQLLEMPVRRVDGRLALRPLRETLHGVVRLSLPIIVAAGAAALVSSGIGALTQQMGRADQALAAVFAIGAVAAVTGYLFRSWSSSDTERLTLNSMLDGLVSATRIALPIIVACAAAGMIAGVITLTGVGLKLSGGLVSLSQGLLLPTLLLSMLACLVLGIGLPTTANYVITATLAAPAIITILQGGLDEPTMAMLLMAHLFVYYFGVMADITPPVCLAAYAASGISGGRPIRTGMQAVRIAVAGFIVPFMFVLSPQLLLQDVTWVTGSLAAVTGVLGACVVGIGVVGHISRGVHWSERILLVASGIALLYYDWPSDLAGLAVTILVFAHQWWSSRGGQRTGEAAAATENAT</sequence>
<feature type="transmembrane region" description="Helical" evidence="1">
    <location>
        <begin position="447"/>
        <end position="469"/>
    </location>
</feature>
<feature type="transmembrane region" description="Helical" evidence="1">
    <location>
        <begin position="188"/>
        <end position="205"/>
    </location>
</feature>
<dbReference type="AlphaFoldDB" id="A0A3N0EE79"/>
<dbReference type="InterPro" id="IPR010656">
    <property type="entry name" value="DctM"/>
</dbReference>
<feature type="transmembrane region" description="Helical" evidence="1">
    <location>
        <begin position="727"/>
        <end position="749"/>
    </location>
</feature>
<protein>
    <submittedName>
        <fullName evidence="3">TRAP transporter permease</fullName>
    </submittedName>
</protein>
<comment type="caution">
    <text evidence="3">The sequence shown here is derived from an EMBL/GenBank/DDBJ whole genome shotgun (WGS) entry which is preliminary data.</text>
</comment>
<dbReference type="Pfam" id="PF06808">
    <property type="entry name" value="DctM"/>
    <property type="match status" value="2"/>
</dbReference>
<feature type="transmembrane region" description="Helical" evidence="1">
    <location>
        <begin position="665"/>
        <end position="688"/>
    </location>
</feature>
<keyword evidence="4" id="KW-1185">Reference proteome</keyword>
<feature type="transmembrane region" description="Helical" evidence="1">
    <location>
        <begin position="490"/>
        <end position="512"/>
    </location>
</feature>
<keyword evidence="1" id="KW-0812">Transmembrane</keyword>
<feature type="transmembrane region" description="Helical" evidence="1">
    <location>
        <begin position="254"/>
        <end position="277"/>
    </location>
</feature>
<dbReference type="NCBIfam" id="TIGR02123">
    <property type="entry name" value="TRAP_fused"/>
    <property type="match status" value="1"/>
</dbReference>
<keyword evidence="1" id="KW-1133">Transmembrane helix</keyword>
<organism evidence="3 4">
    <name type="scientific">Halostreptopolyspora alba</name>
    <dbReference type="NCBI Taxonomy" id="2487137"/>
    <lineage>
        <taxon>Bacteria</taxon>
        <taxon>Bacillati</taxon>
        <taxon>Actinomycetota</taxon>
        <taxon>Actinomycetes</taxon>
        <taxon>Streptosporangiales</taxon>
        <taxon>Nocardiopsidaceae</taxon>
        <taxon>Halostreptopolyspora</taxon>
    </lineage>
</organism>
<feature type="transmembrane region" description="Helical" evidence="1">
    <location>
        <begin position="77"/>
        <end position="93"/>
    </location>
</feature>
<dbReference type="PANTHER" id="PTHR43849">
    <property type="entry name" value="BLL3936 PROTEIN"/>
    <property type="match status" value="1"/>
</dbReference>
<feature type="transmembrane region" description="Helical" evidence="1">
    <location>
        <begin position="568"/>
        <end position="593"/>
    </location>
</feature>
<feature type="transmembrane region" description="Helical" evidence="1">
    <location>
        <begin position="212"/>
        <end position="234"/>
    </location>
</feature>
<feature type="domain" description="TRAP C4-dicarboxylate transport system permease DctM subunit" evidence="2">
    <location>
        <begin position="196"/>
        <end position="509"/>
    </location>
</feature>
<evidence type="ECO:0000259" key="2">
    <source>
        <dbReference type="Pfam" id="PF06808"/>
    </source>
</evidence>
<dbReference type="EMBL" id="RJMB01000004">
    <property type="protein sequence ID" value="RNL86180.1"/>
    <property type="molecule type" value="Genomic_DNA"/>
</dbReference>
<reference evidence="3 4" key="1">
    <citation type="submission" date="2018-11" db="EMBL/GenBank/DDBJ databases">
        <title>The genome draft of YIM 96095.</title>
        <authorList>
            <person name="Tang S.-K."/>
            <person name="Chunyu W.-X."/>
            <person name="Feng Y.-Z."/>
        </authorList>
    </citation>
    <scope>NUCLEOTIDE SEQUENCE [LARGE SCALE GENOMIC DNA]</scope>
    <source>
        <strain evidence="3 4">YIM 96095</strain>
    </source>
</reference>
<feature type="transmembrane region" description="Helical" evidence="1">
    <location>
        <begin position="105"/>
        <end position="122"/>
    </location>
</feature>
<name>A0A3N0EE79_9ACTN</name>
<dbReference type="InterPro" id="IPR011853">
    <property type="entry name" value="TRAP_DctM-Dct_fused"/>
</dbReference>
<evidence type="ECO:0000313" key="3">
    <source>
        <dbReference type="EMBL" id="RNL86180.1"/>
    </source>
</evidence>